<evidence type="ECO:0000313" key="4">
    <source>
        <dbReference type="EMBL" id="KAL0071921.1"/>
    </source>
</evidence>
<evidence type="ECO:0000256" key="2">
    <source>
        <dbReference type="ARBA" id="ARBA00022723"/>
    </source>
</evidence>
<dbReference type="EMBL" id="JBBXMP010000002">
    <property type="protein sequence ID" value="KAL0071921.1"/>
    <property type="molecule type" value="Genomic_DNA"/>
</dbReference>
<keyword evidence="3" id="KW-0862">Zinc</keyword>
<name>A0ABR3ADE8_9AGAR</name>
<dbReference type="Proteomes" id="UP001437256">
    <property type="component" value="Unassembled WGS sequence"/>
</dbReference>
<dbReference type="PANTHER" id="PTHR12857:SF0">
    <property type="entry name" value="CXXC MOTIF CONTAINING ZINC BINDING PROTEIN"/>
    <property type="match status" value="1"/>
</dbReference>
<dbReference type="InterPro" id="IPR008584">
    <property type="entry name" value="CXXC_Zn-binding_euk"/>
</dbReference>
<sequence length="160" mass="18168">MVLLLLSIKADLENIASLEPAEPFDYFFEVKCTSCNEKHPKVVALNRTEEYEVSGGKGNTAHFVWRCGLCKRESSAKFDPSKTIPYTEEHSGQLAPFLKVECRGLEFIGFEPRGSWICRGKTGTVFQDVDLVENDMWTDYDEKTSEPVGVSEFSSEWRRA</sequence>
<evidence type="ECO:0000313" key="5">
    <source>
        <dbReference type="Proteomes" id="UP001437256"/>
    </source>
</evidence>
<comment type="similarity">
    <text evidence="1">Belongs to the UPF0587 family.</text>
</comment>
<keyword evidence="2" id="KW-0479">Metal-binding</keyword>
<protein>
    <recommendedName>
        <fullName evidence="6">DUF866-domain-containing protein</fullName>
    </recommendedName>
</protein>
<reference evidence="4 5" key="1">
    <citation type="submission" date="2024-05" db="EMBL/GenBank/DDBJ databases">
        <title>A draft genome resource for the thread blight pathogen Marasmius tenuissimus strain MS-2.</title>
        <authorList>
            <person name="Yulfo-Soto G.E."/>
            <person name="Baruah I.K."/>
            <person name="Amoako-Attah I."/>
            <person name="Bukari Y."/>
            <person name="Meinhardt L.W."/>
            <person name="Bailey B.A."/>
            <person name="Cohen S.P."/>
        </authorList>
    </citation>
    <scope>NUCLEOTIDE SEQUENCE [LARGE SCALE GENOMIC DNA]</scope>
    <source>
        <strain evidence="4 5">MS-2</strain>
    </source>
</reference>
<dbReference type="SUPFAM" id="SSF141678">
    <property type="entry name" value="MAL13P1.257-like"/>
    <property type="match status" value="1"/>
</dbReference>
<accession>A0ABR3ADE8</accession>
<comment type="caution">
    <text evidence="4">The sequence shown here is derived from an EMBL/GenBank/DDBJ whole genome shotgun (WGS) entry which is preliminary data.</text>
</comment>
<dbReference type="PANTHER" id="PTHR12857">
    <property type="entry name" value="CXXC MOTIF CONTAINING ZINC BINDING PROTEIN"/>
    <property type="match status" value="1"/>
</dbReference>
<dbReference type="Pfam" id="PF05907">
    <property type="entry name" value="CXXC_Zn-b_euk"/>
    <property type="match status" value="1"/>
</dbReference>
<gene>
    <name evidence="4" type="ORF">AAF712_000844</name>
</gene>
<organism evidence="4 5">
    <name type="scientific">Marasmius tenuissimus</name>
    <dbReference type="NCBI Taxonomy" id="585030"/>
    <lineage>
        <taxon>Eukaryota</taxon>
        <taxon>Fungi</taxon>
        <taxon>Dikarya</taxon>
        <taxon>Basidiomycota</taxon>
        <taxon>Agaricomycotina</taxon>
        <taxon>Agaricomycetes</taxon>
        <taxon>Agaricomycetidae</taxon>
        <taxon>Agaricales</taxon>
        <taxon>Marasmiineae</taxon>
        <taxon>Marasmiaceae</taxon>
        <taxon>Marasmius</taxon>
    </lineage>
</organism>
<evidence type="ECO:0008006" key="6">
    <source>
        <dbReference type="Google" id="ProtNLM"/>
    </source>
</evidence>
<evidence type="ECO:0000256" key="1">
    <source>
        <dbReference type="ARBA" id="ARBA00007818"/>
    </source>
</evidence>
<proteinExistence type="inferred from homology"/>
<evidence type="ECO:0000256" key="3">
    <source>
        <dbReference type="ARBA" id="ARBA00022833"/>
    </source>
</evidence>
<keyword evidence="5" id="KW-1185">Reference proteome</keyword>